<sequence length="134" mass="14772">MLALGIAECIIRAKGLNLRVDAAGISSFHQGQPPHPPIIKLAQKHGINIAHFKSKPITQSLANSYDWIIAMDTSNIKALSDLHISHLHVYKLGDFGLGGVDIPDPYTFTQEKDLEEVYKMIDLGVKTLLSNYHA</sequence>
<name>A0A6J4CZ10_9HELI</name>
<proteinExistence type="predicted"/>
<evidence type="ECO:0000313" key="6">
    <source>
        <dbReference type="Proteomes" id="UP000509742"/>
    </source>
</evidence>
<dbReference type="Proteomes" id="UP000317935">
    <property type="component" value="Chromosome"/>
</dbReference>
<gene>
    <name evidence="3" type="ORF">NHP190020_14250</name>
    <name evidence="4" type="ORF">SNTW_13630</name>
</gene>
<feature type="domain" description="Phosphotyrosine protein phosphatase I" evidence="2">
    <location>
        <begin position="6"/>
        <end position="131"/>
    </location>
</feature>
<dbReference type="RefSeq" id="WP_232087153.1">
    <property type="nucleotide sequence ID" value="NZ_AP023042.1"/>
</dbReference>
<keyword evidence="6" id="KW-1185">Reference proteome</keyword>
<evidence type="ECO:0000256" key="1">
    <source>
        <dbReference type="ARBA" id="ARBA00013064"/>
    </source>
</evidence>
<dbReference type="SMART" id="SM00226">
    <property type="entry name" value="LMWPc"/>
    <property type="match status" value="1"/>
</dbReference>
<dbReference type="EC" id="3.1.3.48" evidence="1"/>
<protein>
    <recommendedName>
        <fullName evidence="1">protein-tyrosine-phosphatase</fullName>
        <ecNumber evidence="1">3.1.3.48</ecNumber>
    </recommendedName>
</protein>
<dbReference type="EMBL" id="AP019774">
    <property type="protein sequence ID" value="BCD70718.1"/>
    <property type="molecule type" value="Genomic_DNA"/>
</dbReference>
<dbReference type="SUPFAM" id="SSF52788">
    <property type="entry name" value="Phosphotyrosine protein phosphatases I"/>
    <property type="match status" value="1"/>
</dbReference>
<dbReference type="GeneID" id="56929025"/>
<dbReference type="GO" id="GO:0004725">
    <property type="term" value="F:protein tyrosine phosphatase activity"/>
    <property type="evidence" value="ECO:0007669"/>
    <property type="project" value="UniProtKB-EC"/>
</dbReference>
<reference evidence="3 6" key="2">
    <citation type="submission" date="2020-04" db="EMBL/GenBank/DDBJ databases">
        <title>Genomic analysis of gastric non-Helicobacter pylori Helicobacters isolated in Japan.</title>
        <authorList>
            <person name="Suzuki M."/>
            <person name="Rimbara E."/>
        </authorList>
    </citation>
    <scope>NUCLEOTIDE SEQUENCE [LARGE SCALE GENOMIC DNA]</scope>
    <source>
        <strain evidence="3 6">NHP19-0020</strain>
    </source>
</reference>
<reference evidence="4 5" key="1">
    <citation type="submission" date="2019-06" db="EMBL/GenBank/DDBJ databases">
        <title>Complete genome sequence of Helicobacter suis SNTW101c.</title>
        <authorList>
            <person name="Rimbara E."/>
            <person name="Suzuki M."/>
            <person name="Matsui H."/>
            <person name="Nakamura M."/>
            <person name="Mori S."/>
            <person name="Shibayama K."/>
        </authorList>
    </citation>
    <scope>NUCLEOTIDE SEQUENCE [LARGE SCALE GENOMIC DNA]</scope>
    <source>
        <strain evidence="4 5">SNTW101c</strain>
    </source>
</reference>
<dbReference type="PANTHER" id="PTHR11717:SF7">
    <property type="entry name" value="LOW MOLECULAR WEIGHT PHOSPHOTYROSINE PROTEIN PHOSPHATASE"/>
    <property type="match status" value="1"/>
</dbReference>
<dbReference type="InterPro" id="IPR023485">
    <property type="entry name" value="Ptyr_pPase"/>
</dbReference>
<evidence type="ECO:0000313" key="3">
    <source>
        <dbReference type="EMBL" id="BCD46386.1"/>
    </source>
</evidence>
<dbReference type="Pfam" id="PF01451">
    <property type="entry name" value="LMWPc"/>
    <property type="match status" value="1"/>
</dbReference>
<evidence type="ECO:0000259" key="2">
    <source>
        <dbReference type="SMART" id="SM00226"/>
    </source>
</evidence>
<evidence type="ECO:0000313" key="4">
    <source>
        <dbReference type="EMBL" id="BCD70718.1"/>
    </source>
</evidence>
<dbReference type="AlphaFoldDB" id="A0A6J4CZ10"/>
<dbReference type="InterPro" id="IPR050438">
    <property type="entry name" value="LMW_PTPase"/>
</dbReference>
<dbReference type="Gene3D" id="3.40.50.2300">
    <property type="match status" value="1"/>
</dbReference>
<dbReference type="InterPro" id="IPR036196">
    <property type="entry name" value="Ptyr_pPase_sf"/>
</dbReference>
<dbReference type="Proteomes" id="UP000509742">
    <property type="component" value="Chromosome"/>
</dbReference>
<evidence type="ECO:0000313" key="5">
    <source>
        <dbReference type="Proteomes" id="UP000317935"/>
    </source>
</evidence>
<organism evidence="4 5">
    <name type="scientific">Helicobacter suis</name>
    <dbReference type="NCBI Taxonomy" id="104628"/>
    <lineage>
        <taxon>Bacteria</taxon>
        <taxon>Pseudomonadati</taxon>
        <taxon>Campylobacterota</taxon>
        <taxon>Epsilonproteobacteria</taxon>
        <taxon>Campylobacterales</taxon>
        <taxon>Helicobacteraceae</taxon>
        <taxon>Helicobacter</taxon>
    </lineage>
</organism>
<dbReference type="PANTHER" id="PTHR11717">
    <property type="entry name" value="LOW MOLECULAR WEIGHT PROTEIN TYROSINE PHOSPHATASE"/>
    <property type="match status" value="1"/>
</dbReference>
<dbReference type="EMBL" id="AP023036">
    <property type="protein sequence ID" value="BCD46386.1"/>
    <property type="molecule type" value="Genomic_DNA"/>
</dbReference>
<accession>A0A6J4CZ10</accession>